<dbReference type="Pfam" id="PF02589">
    <property type="entry name" value="LUD_dom"/>
    <property type="match status" value="1"/>
</dbReference>
<organism evidence="2">
    <name type="scientific">Methyloraptor flagellatus</name>
    <dbReference type="NCBI Taxonomy" id="3162530"/>
    <lineage>
        <taxon>Bacteria</taxon>
        <taxon>Pseudomonadati</taxon>
        <taxon>Pseudomonadota</taxon>
        <taxon>Alphaproteobacteria</taxon>
        <taxon>Hyphomicrobiales</taxon>
        <taxon>Ancalomicrobiaceae</taxon>
        <taxon>Methyloraptor</taxon>
    </lineage>
</organism>
<dbReference type="KEGG" id="mflg:ABS361_14045"/>
<dbReference type="EMBL" id="CP158568">
    <property type="protein sequence ID" value="XBY43217.1"/>
    <property type="molecule type" value="Genomic_DNA"/>
</dbReference>
<evidence type="ECO:0000313" key="2">
    <source>
        <dbReference type="EMBL" id="XBY43217.1"/>
    </source>
</evidence>
<sequence length="223" mass="23631">MTARDSILAKIRRSLGTTGDDIGRRAAVSDRLIRAPRGLVPERGQLDGEARIALFSTMAEKANATVERVADLADVPSAVAAYLRAKNLPARVRRGTDERLAALPWAREPAVDVSVGRSHGEDLVGLSAAFAGVAETGTVVLVSGEDNPTTLNLLPEHHLVVVPAEAIAGDYETVWDALRAVYGKGAMPRTVNWITGPSRSGDIEQKLLLGAHGPRSVHLIVVG</sequence>
<proteinExistence type="predicted"/>
<name>A0AAU7X687_9HYPH</name>
<dbReference type="Gene3D" id="3.40.50.10420">
    <property type="entry name" value="NagB/RpiA/CoA transferase-like"/>
    <property type="match status" value="1"/>
</dbReference>
<dbReference type="PANTHER" id="PTHR43682">
    <property type="entry name" value="LACTATE UTILIZATION PROTEIN C"/>
    <property type="match status" value="1"/>
</dbReference>
<accession>A0AAU7X687</accession>
<feature type="domain" description="LUD" evidence="1">
    <location>
        <begin position="55"/>
        <end position="222"/>
    </location>
</feature>
<protein>
    <submittedName>
        <fullName evidence="2">Lactate utilization protein</fullName>
    </submittedName>
</protein>
<dbReference type="SUPFAM" id="SSF100950">
    <property type="entry name" value="NagB/RpiA/CoA transferase-like"/>
    <property type="match status" value="1"/>
</dbReference>
<dbReference type="InterPro" id="IPR024185">
    <property type="entry name" value="FTHF_cligase-like_sf"/>
</dbReference>
<dbReference type="InterPro" id="IPR003741">
    <property type="entry name" value="LUD_dom"/>
</dbReference>
<dbReference type="AlphaFoldDB" id="A0AAU7X687"/>
<gene>
    <name evidence="2" type="ORF">ABS361_14045</name>
</gene>
<dbReference type="PANTHER" id="PTHR43682:SF1">
    <property type="entry name" value="LACTATE UTILIZATION PROTEIN C"/>
    <property type="match status" value="1"/>
</dbReference>
<dbReference type="RefSeq" id="WP_407048316.1">
    <property type="nucleotide sequence ID" value="NZ_CP158568.1"/>
</dbReference>
<evidence type="ECO:0000259" key="1">
    <source>
        <dbReference type="Pfam" id="PF02589"/>
    </source>
</evidence>
<reference evidence="2" key="1">
    <citation type="submission" date="2024-06" db="EMBL/GenBank/DDBJ databases">
        <title>Methylostella associata gen. nov., sp. nov., a novel Ancalomicrobiaceae-affiliated facultatively methylotrophic bacteria that feed on methanotrophs of the genus Methylococcus.</title>
        <authorList>
            <person name="Saltykova V."/>
            <person name="Danilova O.V."/>
            <person name="Oshkin I.Y."/>
            <person name="Belova S.E."/>
            <person name="Pimenov N.V."/>
            <person name="Dedysh S.N."/>
        </authorList>
    </citation>
    <scope>NUCLEOTIDE SEQUENCE</scope>
    <source>
        <strain evidence="2">S20</strain>
    </source>
</reference>
<dbReference type="InterPro" id="IPR037171">
    <property type="entry name" value="NagB/RpiA_transferase-like"/>
</dbReference>